<dbReference type="GO" id="GO:0005634">
    <property type="term" value="C:nucleus"/>
    <property type="evidence" value="ECO:0007669"/>
    <property type="project" value="EnsemblFungi"/>
</dbReference>
<dbReference type="InterPro" id="IPR045065">
    <property type="entry name" value="XPO1/5"/>
</dbReference>
<dbReference type="AlphaFoldDB" id="A0A099P5Y2"/>
<dbReference type="GO" id="GO:0071528">
    <property type="term" value="P:tRNA re-export from nucleus"/>
    <property type="evidence" value="ECO:0007669"/>
    <property type="project" value="EnsemblFungi"/>
</dbReference>
<dbReference type="Gene3D" id="1.25.10.10">
    <property type="entry name" value="Leucine-rich Repeat Variant"/>
    <property type="match status" value="1"/>
</dbReference>
<dbReference type="GO" id="GO:0005049">
    <property type="term" value="F:nuclear export signal receptor activity"/>
    <property type="evidence" value="ECO:0007669"/>
    <property type="project" value="EnsemblFungi"/>
</dbReference>
<dbReference type="EMBL" id="JQFK01000002">
    <property type="protein sequence ID" value="KGK40340.1"/>
    <property type="molecule type" value="Genomic_DNA"/>
</dbReference>
<dbReference type="SUPFAM" id="SSF48371">
    <property type="entry name" value="ARM repeat"/>
    <property type="match status" value="1"/>
</dbReference>
<feature type="domain" description="Exportin-5 C-terminal" evidence="1">
    <location>
        <begin position="386"/>
        <end position="1212"/>
    </location>
</feature>
<sequence length="1256" mass="146123">MSAEGISQIITSLDIIYNPASTNAQRQEAQGFLETIKALPDCPYWGYQLALIDNGYNNIVRHFALNLLLSSITSYYHDWDRPKKLAVRSWIVELATKVSPQDPHYLKSKIAFLWVEIAKRCWGECLLKQNPSLAAGLGNIENTDPLAVPENKDVYQFTEEEKIDSWMSMDSNLLELWNHSQITRELSLIIMKTLFEDIYLLDDPIVSKRKTVLISLCPEIVVAERILSAKYEQNDTVRLFVSQSEGWLLQWCQVLDECIQFLIFNDLSNNNSNVFVNNSDINTTKSYYLDTTVKLLEILKISLFWIIPLALKEVDIITKLFKLLTIDDMRIKLLTIECFDSLYNKPYSNPEDNEWLVNSAFNNTAYEIFFETYKSVQINYEDIDYDDYTLQKKIVEFLIILSDYITSKESIKTSDRDFTNFYKLILETTKNESPSVSAISLQFWCTMLRADELSDQPDFESVLPELLENCANRLINYVDSDPESIPLQYLNYDFDNQSDQQSFVSDFKKMNDDIVRIIVCKKPKDALMWLAERLNNFFSSLLGMESLNNLNLTYKGKGSEAYITAYSQFSIIETCVRGITRWQIWYKEDDAQEIKAYLTDQVDNLCKLLIMLQIQNPVLVRKQIQTLVQFTPLLKDLNSTMFKVLERVIETCTFPYPENASDEELENIRDLRASSGTELNRLAYLMPESLKNIFSELEAVIDTILSQKELISHEIVAFKSFLLVVSQRSSLENKEETFKRIVDPELMAWSDPNTMKGLSDLHWFMERLGIVKIAEYFRSRGITASTNLLEAQMDETGRQLKKQLKDQWSSVFPIRATRILIQYSIEKLDHESETYKNLLKLWQPRVEPILPYIFQLIYQIQAYHNPANWVGLPDEVQSFVKYTTMERFWQQGISIQSRESFVDENVKAMHTLRDFADSVGHIIRYTREYSYLMIGTITELEETLYVDPKNASLLWKALTEESVGITLHSWRHMINLVVRNVIKNCPMDYFDLFMLGFLPQVFIKLDELLLQRWNRVYEKGLRLEGNESDEQLSEEMLEEHMLRQLTQVIDRMLIDIAGQKVRTSLTDRQKETREFLIYNFEVLAPFLKLLCDIISFRDTRCSFNAILILRHISQELVGLNDERVDKIILENIMPILIDLICDKFYTDAHSEAAYTLSILYIGERFKSDYPLQLLKNKLGVNQETMANFENVFSACQKSRERKNCLLTLFNNARNDGNPDAYIEQRNKMIQGATRAKKKNTVDGLEGGLGGLFNTDD</sequence>
<name>A0A099P5Y2_PICKU</name>
<organism evidence="2 3">
    <name type="scientific">Pichia kudriavzevii</name>
    <name type="common">Yeast</name>
    <name type="synonym">Issatchenkia orientalis</name>
    <dbReference type="NCBI Taxonomy" id="4909"/>
    <lineage>
        <taxon>Eukaryota</taxon>
        <taxon>Fungi</taxon>
        <taxon>Dikarya</taxon>
        <taxon>Ascomycota</taxon>
        <taxon>Saccharomycotina</taxon>
        <taxon>Pichiomycetes</taxon>
        <taxon>Pichiales</taxon>
        <taxon>Pichiaceae</taxon>
        <taxon>Pichia</taxon>
    </lineage>
</organism>
<dbReference type="InterPro" id="IPR016024">
    <property type="entry name" value="ARM-type_fold"/>
</dbReference>
<evidence type="ECO:0000313" key="3">
    <source>
        <dbReference type="Proteomes" id="UP000029867"/>
    </source>
</evidence>
<dbReference type="GO" id="GO:0006611">
    <property type="term" value="P:protein export from nucleus"/>
    <property type="evidence" value="ECO:0007669"/>
    <property type="project" value="EnsemblFungi"/>
</dbReference>
<comment type="caution">
    <text evidence="2">The sequence shown here is derived from an EMBL/GenBank/DDBJ whole genome shotgun (WGS) entry which is preliminary data.</text>
</comment>
<evidence type="ECO:0000259" key="1">
    <source>
        <dbReference type="Pfam" id="PF19273"/>
    </source>
</evidence>
<dbReference type="InterPro" id="IPR045478">
    <property type="entry name" value="Exportin-5_C"/>
</dbReference>
<dbReference type="GO" id="GO:0005737">
    <property type="term" value="C:cytoplasm"/>
    <property type="evidence" value="ECO:0007669"/>
    <property type="project" value="EnsemblFungi"/>
</dbReference>
<proteinExistence type="predicted"/>
<reference evidence="3" key="1">
    <citation type="journal article" date="2014" name="Microb. Cell Fact.">
        <title>Exploiting Issatchenkia orientalis SD108 for succinic acid production.</title>
        <authorList>
            <person name="Xiao H."/>
            <person name="Shao Z."/>
            <person name="Jiang Y."/>
            <person name="Dole S."/>
            <person name="Zhao H."/>
        </authorList>
    </citation>
    <scope>NUCLEOTIDE SEQUENCE [LARGE SCALE GENOMIC DNA]</scope>
    <source>
        <strain evidence="3">SD108</strain>
    </source>
</reference>
<accession>A0A099P5Y2</accession>
<dbReference type="PANTHER" id="PTHR11223:SF3">
    <property type="entry name" value="EXPORTIN-5"/>
    <property type="match status" value="1"/>
</dbReference>
<dbReference type="PANTHER" id="PTHR11223">
    <property type="entry name" value="EXPORTIN 1/5"/>
    <property type="match status" value="1"/>
</dbReference>
<dbReference type="Proteomes" id="UP000029867">
    <property type="component" value="Unassembled WGS sequence"/>
</dbReference>
<dbReference type="eggNOG" id="KOG2020">
    <property type="taxonomic scope" value="Eukaryota"/>
</dbReference>
<dbReference type="VEuPathDB" id="FungiDB:C5L36_0C03510"/>
<gene>
    <name evidence="2" type="ORF">JL09_g362</name>
</gene>
<dbReference type="InterPro" id="IPR011989">
    <property type="entry name" value="ARM-like"/>
</dbReference>
<evidence type="ECO:0000313" key="2">
    <source>
        <dbReference type="EMBL" id="KGK40340.1"/>
    </source>
</evidence>
<dbReference type="GO" id="GO:0042565">
    <property type="term" value="C:RNA nuclear export complex"/>
    <property type="evidence" value="ECO:0007669"/>
    <property type="project" value="TreeGrafter"/>
</dbReference>
<dbReference type="Pfam" id="PF19273">
    <property type="entry name" value="Exportin-5"/>
    <property type="match status" value="1"/>
</dbReference>
<protein>
    <recommendedName>
        <fullName evidence="1">Exportin-5 C-terminal domain-containing protein</fullName>
    </recommendedName>
</protein>
<dbReference type="HOGENOM" id="CLU_003712_0_0_1"/>
<dbReference type="GO" id="GO:0003723">
    <property type="term" value="F:RNA binding"/>
    <property type="evidence" value="ECO:0007669"/>
    <property type="project" value="TreeGrafter"/>
</dbReference>